<dbReference type="PANTHER" id="PTHR33933:SF3">
    <property type="entry name" value="PROTEIN ADENYLYLTRANSFERASE MJ0604-RELATED"/>
    <property type="match status" value="1"/>
</dbReference>
<evidence type="ECO:0000313" key="3">
    <source>
        <dbReference type="Proteomes" id="UP000216312"/>
    </source>
</evidence>
<dbReference type="SUPFAM" id="SSF81301">
    <property type="entry name" value="Nucleotidyltransferase"/>
    <property type="match status" value="1"/>
</dbReference>
<proteinExistence type="predicted"/>
<sequence length="113" mass="13536">MKINKKDKEIRKIIKETIKRVLKQYNIKLLKIILFGSRARGDHKEDSDWDCFVIMDDELDREKKREITARIRMEFARLKIPNDIIIQSSATFEKRKTDVGYLTYYVLKEGVEI</sequence>
<protein>
    <submittedName>
        <fullName evidence="2">DNA polymerase III subunit beta</fullName>
    </submittedName>
</protein>
<accession>A0A257LVM9</accession>
<organism evidence="2 3">
    <name type="scientific">candidate division WOR-3 bacterium 4484_18</name>
    <dbReference type="NCBI Taxonomy" id="2020626"/>
    <lineage>
        <taxon>Bacteria</taxon>
        <taxon>Bacteria division WOR-3</taxon>
    </lineage>
</organism>
<feature type="domain" description="Polymerase beta nucleotidyltransferase" evidence="1">
    <location>
        <begin position="16"/>
        <end position="90"/>
    </location>
</feature>
<dbReference type="InterPro" id="IPR052548">
    <property type="entry name" value="Type_VII_TA_antitoxin"/>
</dbReference>
<dbReference type="CDD" id="cd05403">
    <property type="entry name" value="NT_KNTase_like"/>
    <property type="match status" value="1"/>
</dbReference>
<dbReference type="PANTHER" id="PTHR33933">
    <property type="entry name" value="NUCLEOTIDYLTRANSFERASE"/>
    <property type="match status" value="1"/>
</dbReference>
<dbReference type="EMBL" id="NMUJ01000050">
    <property type="protein sequence ID" value="OYV02811.1"/>
    <property type="molecule type" value="Genomic_DNA"/>
</dbReference>
<dbReference type="InterPro" id="IPR041633">
    <property type="entry name" value="Polbeta"/>
</dbReference>
<reference evidence="3" key="1">
    <citation type="submission" date="2017-07" db="EMBL/GenBank/DDBJ databases">
        <title>Novel pathways for hydrocarbon cycling and metabolic interdependencies in hydrothermal sediment communities.</title>
        <authorList>
            <person name="Dombrowski N."/>
            <person name="Seitz K."/>
            <person name="Teske A."/>
            <person name="Baker B."/>
        </authorList>
    </citation>
    <scope>NUCLEOTIDE SEQUENCE [LARGE SCALE GENOMIC DNA]</scope>
</reference>
<dbReference type="InterPro" id="IPR043519">
    <property type="entry name" value="NT_sf"/>
</dbReference>
<evidence type="ECO:0000313" key="2">
    <source>
        <dbReference type="EMBL" id="OYV02811.1"/>
    </source>
</evidence>
<gene>
    <name evidence="2" type="ORF">CGW93_03730</name>
</gene>
<dbReference type="Pfam" id="PF18765">
    <property type="entry name" value="Polbeta"/>
    <property type="match status" value="1"/>
</dbReference>
<comment type="caution">
    <text evidence="2">The sequence shown here is derived from an EMBL/GenBank/DDBJ whole genome shotgun (WGS) entry which is preliminary data.</text>
</comment>
<dbReference type="Proteomes" id="UP000216312">
    <property type="component" value="Unassembled WGS sequence"/>
</dbReference>
<dbReference type="Gene3D" id="3.30.460.10">
    <property type="entry name" value="Beta Polymerase, domain 2"/>
    <property type="match status" value="1"/>
</dbReference>
<name>A0A257LVM9_UNCW3</name>
<dbReference type="AlphaFoldDB" id="A0A257LVM9"/>
<evidence type="ECO:0000259" key="1">
    <source>
        <dbReference type="Pfam" id="PF18765"/>
    </source>
</evidence>